<name>A0A830GFP9_9EURY</name>
<sequence>MPEGAETALSAGIRLLSVVAADAFGVGSGGWGGGAFPGGGLNKKEGVESSLL</sequence>
<proteinExistence type="predicted"/>
<evidence type="ECO:0000313" key="3">
    <source>
        <dbReference type="Proteomes" id="UP000608850"/>
    </source>
</evidence>
<keyword evidence="3" id="KW-1185">Reference proteome</keyword>
<gene>
    <name evidence="2" type="ORF">GCM10009021_30900</name>
</gene>
<dbReference type="Proteomes" id="UP000608850">
    <property type="component" value="Unassembled WGS sequence"/>
</dbReference>
<dbReference type="AlphaFoldDB" id="A0A830GFP9"/>
<feature type="compositionally biased region" description="Basic and acidic residues" evidence="1">
    <location>
        <begin position="42"/>
        <end position="52"/>
    </location>
</feature>
<dbReference type="EMBL" id="BMOQ01000012">
    <property type="protein sequence ID" value="GGN26389.1"/>
    <property type="molecule type" value="Genomic_DNA"/>
</dbReference>
<accession>A0A830GFP9</accession>
<evidence type="ECO:0000313" key="2">
    <source>
        <dbReference type="EMBL" id="GGN26389.1"/>
    </source>
</evidence>
<organism evidence="2 3">
    <name type="scientific">Halarchaeum nitratireducens</name>
    <dbReference type="NCBI Taxonomy" id="489913"/>
    <lineage>
        <taxon>Archaea</taxon>
        <taxon>Methanobacteriati</taxon>
        <taxon>Methanobacteriota</taxon>
        <taxon>Stenosarchaea group</taxon>
        <taxon>Halobacteria</taxon>
        <taxon>Halobacteriales</taxon>
        <taxon>Halobacteriaceae</taxon>
    </lineage>
</organism>
<evidence type="ECO:0000256" key="1">
    <source>
        <dbReference type="SAM" id="MobiDB-lite"/>
    </source>
</evidence>
<comment type="caution">
    <text evidence="2">The sequence shown here is derived from an EMBL/GenBank/DDBJ whole genome shotgun (WGS) entry which is preliminary data.</text>
</comment>
<feature type="region of interest" description="Disordered" evidence="1">
    <location>
        <begin position="32"/>
        <end position="52"/>
    </location>
</feature>
<protein>
    <submittedName>
        <fullName evidence="2">Uncharacterized protein</fullName>
    </submittedName>
</protein>
<feature type="compositionally biased region" description="Gly residues" evidence="1">
    <location>
        <begin position="32"/>
        <end position="41"/>
    </location>
</feature>
<reference evidence="2 3" key="1">
    <citation type="journal article" date="2019" name="Int. J. Syst. Evol. Microbiol.">
        <title>The Global Catalogue of Microorganisms (GCM) 10K type strain sequencing project: providing services to taxonomists for standard genome sequencing and annotation.</title>
        <authorList>
            <consortium name="The Broad Institute Genomics Platform"/>
            <consortium name="The Broad Institute Genome Sequencing Center for Infectious Disease"/>
            <person name="Wu L."/>
            <person name="Ma J."/>
        </authorList>
    </citation>
    <scope>NUCLEOTIDE SEQUENCE [LARGE SCALE GENOMIC DNA]</scope>
    <source>
        <strain evidence="2 3">JCM 16331</strain>
    </source>
</reference>